<keyword evidence="3" id="KW-1185">Reference proteome</keyword>
<keyword evidence="1" id="KW-0812">Transmembrane</keyword>
<dbReference type="KEGG" id="sfiy:F0344_20050"/>
<feature type="transmembrane region" description="Helical" evidence="1">
    <location>
        <begin position="12"/>
        <end position="38"/>
    </location>
</feature>
<organism evidence="2 3">
    <name type="scientific">Streptomyces finlayi</name>
    <dbReference type="NCBI Taxonomy" id="67296"/>
    <lineage>
        <taxon>Bacteria</taxon>
        <taxon>Bacillati</taxon>
        <taxon>Actinomycetota</taxon>
        <taxon>Actinomycetes</taxon>
        <taxon>Kitasatosporales</taxon>
        <taxon>Streptomycetaceae</taxon>
        <taxon>Streptomyces</taxon>
    </lineage>
</organism>
<name>A0A7G7BMP8_9ACTN</name>
<dbReference type="EMBL" id="CP045702">
    <property type="protein sequence ID" value="QNE76613.1"/>
    <property type="molecule type" value="Genomic_DNA"/>
</dbReference>
<reference evidence="3" key="1">
    <citation type="submission" date="2019-10" db="EMBL/GenBank/DDBJ databases">
        <title>Antimicrobial potential of Antarctic Bacteria.</title>
        <authorList>
            <person name="Benaud N."/>
            <person name="Edwards R.J."/>
            <person name="Ferrari B.C."/>
        </authorList>
    </citation>
    <scope>NUCLEOTIDE SEQUENCE [LARGE SCALE GENOMIC DNA]</scope>
    <source>
        <strain evidence="3">NBSH44</strain>
    </source>
</reference>
<evidence type="ECO:0000313" key="3">
    <source>
        <dbReference type="Proteomes" id="UP000515307"/>
    </source>
</evidence>
<accession>A0A7G7BMP8</accession>
<sequence length="93" mass="10650">MSPVRLAAYDDGMIWSFGSMGFILLCAVLVIWPTIAVWRAKTMMSRESDYKSIAEKAVIAQQDMERELVEVRLQLNDVSDRVKTVERVLKDVE</sequence>
<gene>
    <name evidence="2" type="ORF">F0344_20050</name>
</gene>
<keyword evidence="1" id="KW-1133">Transmembrane helix</keyword>
<dbReference type="AlphaFoldDB" id="A0A7G7BMP8"/>
<evidence type="ECO:0000256" key="1">
    <source>
        <dbReference type="SAM" id="Phobius"/>
    </source>
</evidence>
<dbReference type="RefSeq" id="WP_185300080.1">
    <property type="nucleotide sequence ID" value="NZ_CP045702.1"/>
</dbReference>
<protein>
    <submittedName>
        <fullName evidence="2">Uncharacterized protein</fullName>
    </submittedName>
</protein>
<evidence type="ECO:0000313" key="2">
    <source>
        <dbReference type="EMBL" id="QNE76613.1"/>
    </source>
</evidence>
<keyword evidence="1" id="KW-0472">Membrane</keyword>
<dbReference type="Proteomes" id="UP000515307">
    <property type="component" value="Chromosome"/>
</dbReference>
<proteinExistence type="predicted"/>